<sequence length="128" mass="14554">MQKAQYSNSRLQKTRDFLNRVGLTRLGSSLYASTVKNPEFFDPENPDDFNDAPFIWNSTLSDYAKCGDQADAPKLFDEMPVTDSISWNSDIWILRNGELEGGFGYFKSCEAQTFVGWIKNSDNNFVSL</sequence>
<dbReference type="Gene3D" id="1.25.40.10">
    <property type="entry name" value="Tetratricopeptide repeat domain"/>
    <property type="match status" value="1"/>
</dbReference>
<name>A0AAV5IKA2_9ROSI</name>
<comment type="caution">
    <text evidence="1">The sequence shown here is derived from an EMBL/GenBank/DDBJ whole genome shotgun (WGS) entry which is preliminary data.</text>
</comment>
<evidence type="ECO:0000313" key="1">
    <source>
        <dbReference type="EMBL" id="GKU97765.1"/>
    </source>
</evidence>
<accession>A0AAV5IKA2</accession>
<dbReference type="Proteomes" id="UP001054252">
    <property type="component" value="Unassembled WGS sequence"/>
</dbReference>
<protein>
    <recommendedName>
        <fullName evidence="3">Pentatricopeptide repeat-containing protein</fullName>
    </recommendedName>
</protein>
<evidence type="ECO:0008006" key="3">
    <source>
        <dbReference type="Google" id="ProtNLM"/>
    </source>
</evidence>
<keyword evidence="2" id="KW-1185">Reference proteome</keyword>
<gene>
    <name evidence="1" type="ORF">SLEP1_g10857</name>
</gene>
<organism evidence="1 2">
    <name type="scientific">Rubroshorea leprosula</name>
    <dbReference type="NCBI Taxonomy" id="152421"/>
    <lineage>
        <taxon>Eukaryota</taxon>
        <taxon>Viridiplantae</taxon>
        <taxon>Streptophyta</taxon>
        <taxon>Embryophyta</taxon>
        <taxon>Tracheophyta</taxon>
        <taxon>Spermatophyta</taxon>
        <taxon>Magnoliopsida</taxon>
        <taxon>eudicotyledons</taxon>
        <taxon>Gunneridae</taxon>
        <taxon>Pentapetalae</taxon>
        <taxon>rosids</taxon>
        <taxon>malvids</taxon>
        <taxon>Malvales</taxon>
        <taxon>Dipterocarpaceae</taxon>
        <taxon>Rubroshorea</taxon>
    </lineage>
</organism>
<reference evidence="1 2" key="1">
    <citation type="journal article" date="2021" name="Commun. Biol.">
        <title>The genome of Shorea leprosula (Dipterocarpaceae) highlights the ecological relevance of drought in aseasonal tropical rainforests.</title>
        <authorList>
            <person name="Ng K.K.S."/>
            <person name="Kobayashi M.J."/>
            <person name="Fawcett J.A."/>
            <person name="Hatakeyama M."/>
            <person name="Paape T."/>
            <person name="Ng C.H."/>
            <person name="Ang C.C."/>
            <person name="Tnah L.H."/>
            <person name="Lee C.T."/>
            <person name="Nishiyama T."/>
            <person name="Sese J."/>
            <person name="O'Brien M.J."/>
            <person name="Copetti D."/>
            <person name="Mohd Noor M.I."/>
            <person name="Ong R.C."/>
            <person name="Putra M."/>
            <person name="Sireger I.Z."/>
            <person name="Indrioko S."/>
            <person name="Kosugi Y."/>
            <person name="Izuno A."/>
            <person name="Isagi Y."/>
            <person name="Lee S.L."/>
            <person name="Shimizu K.K."/>
        </authorList>
    </citation>
    <scope>NUCLEOTIDE SEQUENCE [LARGE SCALE GENOMIC DNA]</scope>
    <source>
        <strain evidence="1">214</strain>
    </source>
</reference>
<dbReference type="AlphaFoldDB" id="A0AAV5IKA2"/>
<dbReference type="InterPro" id="IPR011990">
    <property type="entry name" value="TPR-like_helical_dom_sf"/>
</dbReference>
<dbReference type="EMBL" id="BPVZ01000011">
    <property type="protein sequence ID" value="GKU97765.1"/>
    <property type="molecule type" value="Genomic_DNA"/>
</dbReference>
<evidence type="ECO:0000313" key="2">
    <source>
        <dbReference type="Proteomes" id="UP001054252"/>
    </source>
</evidence>
<proteinExistence type="predicted"/>